<dbReference type="NCBIfam" id="TIGR02252">
    <property type="entry name" value="DREG-2"/>
    <property type="match status" value="1"/>
</dbReference>
<dbReference type="InterPro" id="IPR036412">
    <property type="entry name" value="HAD-like_sf"/>
</dbReference>
<keyword evidence="1" id="KW-0378">Hydrolase</keyword>
<dbReference type="SFLD" id="SFLDG01129">
    <property type="entry name" value="C1.5:_HAD__Beta-PGM__Phosphata"/>
    <property type="match status" value="1"/>
</dbReference>
<dbReference type="Gene3D" id="1.10.150.720">
    <property type="entry name" value="Haloacid dehalogenase-like hydrolase"/>
    <property type="match status" value="1"/>
</dbReference>
<dbReference type="PRINTS" id="PR00413">
    <property type="entry name" value="HADHALOGNASE"/>
</dbReference>
<dbReference type="RefSeq" id="WP_012162261.1">
    <property type="nucleotide sequence ID" value="NC_009925.1"/>
</dbReference>
<dbReference type="EMBL" id="CP000828">
    <property type="protein sequence ID" value="ABW26744.1"/>
    <property type="molecule type" value="Genomic_DNA"/>
</dbReference>
<dbReference type="SUPFAM" id="SSF56784">
    <property type="entry name" value="HAD-like"/>
    <property type="match status" value="1"/>
</dbReference>
<dbReference type="KEGG" id="amr:AM1_1722"/>
<dbReference type="SFLD" id="SFLDS00003">
    <property type="entry name" value="Haloacid_Dehalogenase"/>
    <property type="match status" value="1"/>
</dbReference>
<evidence type="ECO:0000313" key="2">
    <source>
        <dbReference type="Proteomes" id="UP000000268"/>
    </source>
</evidence>
<name>B0CBA5_ACAM1</name>
<dbReference type="InterPro" id="IPR051828">
    <property type="entry name" value="HAD-like_hydrolase_domain"/>
</dbReference>
<dbReference type="PANTHER" id="PTHR46191">
    <property type="match status" value="1"/>
</dbReference>
<dbReference type="NCBIfam" id="TIGR01549">
    <property type="entry name" value="HAD-SF-IA-v1"/>
    <property type="match status" value="1"/>
</dbReference>
<accession>B0CBA5</accession>
<dbReference type="Pfam" id="PF00702">
    <property type="entry name" value="Hydrolase"/>
    <property type="match status" value="1"/>
</dbReference>
<dbReference type="InterPro" id="IPR044924">
    <property type="entry name" value="HAD-SF_hydro_IA_REG-2-like_cap"/>
</dbReference>
<dbReference type="InterPro" id="IPR006439">
    <property type="entry name" value="HAD-SF_hydro_IA"/>
</dbReference>
<protein>
    <submittedName>
        <fullName evidence="1">HAD-superfamily hydrolase, subfamily IA, variant 1</fullName>
    </submittedName>
</protein>
<dbReference type="InterPro" id="IPR023214">
    <property type="entry name" value="HAD_sf"/>
</dbReference>
<dbReference type="CDD" id="cd16415">
    <property type="entry name" value="HAD_dREG-2_like"/>
    <property type="match status" value="1"/>
</dbReference>
<reference evidence="1 2" key="1">
    <citation type="journal article" date="2008" name="Proc. Natl. Acad. Sci. U.S.A.">
        <title>Niche adaptation and genome expansion in the chlorophyll d-producing cyanobacterium Acaryochloris marina.</title>
        <authorList>
            <person name="Swingley W.D."/>
            <person name="Chen M."/>
            <person name="Cheung P.C."/>
            <person name="Conrad A.L."/>
            <person name="Dejesa L.C."/>
            <person name="Hao J."/>
            <person name="Honchak B.M."/>
            <person name="Karbach L.E."/>
            <person name="Kurdoglu A."/>
            <person name="Lahiri S."/>
            <person name="Mastrian S.D."/>
            <person name="Miyashita H."/>
            <person name="Page L."/>
            <person name="Ramakrishna P."/>
            <person name="Satoh S."/>
            <person name="Sattley W.M."/>
            <person name="Shimada Y."/>
            <person name="Taylor H.L."/>
            <person name="Tomo T."/>
            <person name="Tsuchiya T."/>
            <person name="Wang Z.T."/>
            <person name="Raymond J."/>
            <person name="Mimuro M."/>
            <person name="Blankenship R.E."/>
            <person name="Touchman J.W."/>
        </authorList>
    </citation>
    <scope>NUCLEOTIDE SEQUENCE [LARGE SCALE GENOMIC DNA]</scope>
    <source>
        <strain evidence="2">MBIC 11017</strain>
    </source>
</reference>
<dbReference type="eggNOG" id="COG1011">
    <property type="taxonomic scope" value="Bacteria"/>
</dbReference>
<dbReference type="Gene3D" id="3.40.50.1000">
    <property type="entry name" value="HAD superfamily/HAD-like"/>
    <property type="match status" value="1"/>
</dbReference>
<dbReference type="PANTHER" id="PTHR46191:SF2">
    <property type="entry name" value="HALOACID DEHALOGENASE-LIKE HYDROLASE DOMAIN-CONTAINING PROTEIN 3"/>
    <property type="match status" value="1"/>
</dbReference>
<gene>
    <name evidence="1" type="ordered locus">AM1_1722</name>
</gene>
<dbReference type="Proteomes" id="UP000000268">
    <property type="component" value="Chromosome"/>
</dbReference>
<dbReference type="HOGENOM" id="CLU_045011_8_0_3"/>
<dbReference type="STRING" id="329726.AM1_1722"/>
<dbReference type="OrthoDB" id="9809962at2"/>
<organism evidence="1 2">
    <name type="scientific">Acaryochloris marina (strain MBIC 11017)</name>
    <dbReference type="NCBI Taxonomy" id="329726"/>
    <lineage>
        <taxon>Bacteria</taxon>
        <taxon>Bacillati</taxon>
        <taxon>Cyanobacteriota</taxon>
        <taxon>Cyanophyceae</taxon>
        <taxon>Acaryochloridales</taxon>
        <taxon>Acaryochloridaceae</taxon>
        <taxon>Acaryochloris</taxon>
    </lineage>
</organism>
<evidence type="ECO:0000313" key="1">
    <source>
        <dbReference type="EMBL" id="ABW26744.1"/>
    </source>
</evidence>
<dbReference type="InterPro" id="IPR011949">
    <property type="entry name" value="HAD-SF_hydro_IA_REG-2-like"/>
</dbReference>
<dbReference type="GO" id="GO:0016787">
    <property type="term" value="F:hydrolase activity"/>
    <property type="evidence" value="ECO:0007669"/>
    <property type="project" value="UniProtKB-KW"/>
</dbReference>
<sequence length="236" mass="25946">MTPSVIFLDAVGTLFGVRGTVGEIYGRFAAQAGVTVDAQRLNQAFIESFFAAPKAAFPGVVPPDLYKQELLWWKAVAARAFQDVGAFSAFTDFDAFFQILFDHFATPEPWFVYPEVPQVLQEWQQQGIRLGVVSNFDSRLHPVLAALELRDYFETVTSSTEVGAAKPESQVFLAALAKHQIAADGAWHIGDSWQDDYQGAEQAGLRGVWLNRSGKSPPGPTHTEISDLSRLALTPQ</sequence>
<proteinExistence type="predicted"/>
<keyword evidence="2" id="KW-1185">Reference proteome</keyword>
<dbReference type="AlphaFoldDB" id="B0CBA5"/>